<dbReference type="GO" id="GO:0009247">
    <property type="term" value="P:glycolipid biosynthetic process"/>
    <property type="evidence" value="ECO:0007669"/>
    <property type="project" value="InterPro"/>
</dbReference>
<reference evidence="9" key="3">
    <citation type="journal article" date="2016" name="Genome Announc.">
        <title>Revised genome sequence of the purple photosynthetic bacterium Blastochloris viridis.</title>
        <authorList>
            <person name="Liu L.N."/>
            <person name="Faulkner M."/>
            <person name="Liu X."/>
            <person name="Huang F."/>
            <person name="Darby A.C."/>
            <person name="Hall N."/>
        </authorList>
    </citation>
    <scope>NUCLEOTIDE SEQUENCE [LARGE SCALE GENOMIC DNA]</scope>
    <source>
        <strain evidence="9">ATCC 19567 / DSM 133 / F</strain>
    </source>
</reference>
<dbReference type="EC" id="2.4.1.-" evidence="8"/>
<dbReference type="RefSeq" id="WP_055036643.1">
    <property type="nucleotide sequence ID" value="NZ_AP014854.2"/>
</dbReference>
<dbReference type="InterPro" id="IPR007235">
    <property type="entry name" value="Glyco_trans_28_C"/>
</dbReference>
<comment type="subcellular location">
    <subcellularLocation>
        <location evidence="1">Membrane</location>
    </subcellularLocation>
</comment>
<feature type="domain" description="Diacylglycerol glucosyltransferase N-terminal" evidence="6">
    <location>
        <begin position="19"/>
        <end position="185"/>
    </location>
</feature>
<evidence type="ECO:0000313" key="7">
    <source>
        <dbReference type="EMBL" id="BAR97963.1"/>
    </source>
</evidence>
<protein>
    <submittedName>
        <fullName evidence="7">Monogalactosyldiacylglycerol synthase</fullName>
    </submittedName>
    <submittedName>
        <fullName evidence="8">Processive diacylglycerol glucosyltransferase</fullName>
        <ecNumber evidence="8">2.4.1.-</ecNumber>
    </submittedName>
</protein>
<dbReference type="KEGG" id="bvr:BVIR_951"/>
<evidence type="ECO:0000313" key="8">
    <source>
        <dbReference type="EMBL" id="CUU41403.1"/>
    </source>
</evidence>
<dbReference type="EMBL" id="LN907867">
    <property type="protein sequence ID" value="CUU41403.1"/>
    <property type="molecule type" value="Genomic_DNA"/>
</dbReference>
<reference evidence="8" key="2">
    <citation type="submission" date="2015-11" db="EMBL/GenBank/DDBJ databases">
        <authorList>
            <person name="Zhang Y."/>
            <person name="Guo Z."/>
        </authorList>
    </citation>
    <scope>NUCLEOTIDE SEQUENCE</scope>
    <source>
        <strain evidence="8">1</strain>
    </source>
</reference>
<dbReference type="PANTHER" id="PTHR43025">
    <property type="entry name" value="MONOGALACTOSYLDIACYLGLYCEROL SYNTHASE"/>
    <property type="match status" value="1"/>
</dbReference>
<proteinExistence type="inferred from homology"/>
<dbReference type="InterPro" id="IPR009695">
    <property type="entry name" value="Diacylglyc_glucosyltr_N"/>
</dbReference>
<sequence>MSGSQSRVLILMSRTGGGHLASARALAAEFERQRPGTAVEIVDVLIDHLIYPINRLPGSYDLLVNHAPWLWKLLWQRTSWPQLTRLLSRAVRVMSRPRIRRMLTAAAPDLVVSVHPLVNALVAPVLADVAPATPFATVVTDLGSIHPTWFDGATTALFVPTERAAAAAVKAGRPRATIHACGLPVRATFAEAPSDRAEARAAFGMVPNLPAVLVMGGGDGIGPVGDIVRALAGALGQGRALGQVVVVCGRNSKLKNELAADTWPAPVTVLGFVDQMAELMHASDLLVTKAGPGTIAEATICGLPILFSGFIPGQEEGNVDYVVDHGGGLFVKDPAVIARTVVALFGAERARLAAMAAKSRALGHPRATEEIVGTLCGLLAPSS</sequence>
<dbReference type="Gene3D" id="3.40.50.2000">
    <property type="entry name" value="Glycogen Phosphorylase B"/>
    <property type="match status" value="1"/>
</dbReference>
<dbReference type="Pfam" id="PF06925">
    <property type="entry name" value="MGDG_synth"/>
    <property type="match status" value="1"/>
</dbReference>
<dbReference type="EMBL" id="AP014854">
    <property type="protein sequence ID" value="BAR97963.1"/>
    <property type="molecule type" value="Genomic_DNA"/>
</dbReference>
<evidence type="ECO:0000259" key="6">
    <source>
        <dbReference type="Pfam" id="PF06925"/>
    </source>
</evidence>
<evidence type="ECO:0000256" key="2">
    <source>
        <dbReference type="ARBA" id="ARBA00006962"/>
    </source>
</evidence>
<name>A0A0H5BNN4_BLAVI</name>
<dbReference type="Proteomes" id="UP000065734">
    <property type="component" value="Chromosome I"/>
</dbReference>
<keyword evidence="3 8" id="KW-0328">Glycosyltransferase</keyword>
<dbReference type="GO" id="GO:0016020">
    <property type="term" value="C:membrane"/>
    <property type="evidence" value="ECO:0007669"/>
    <property type="project" value="UniProtKB-SubCell"/>
</dbReference>
<dbReference type="Pfam" id="PF04101">
    <property type="entry name" value="Glyco_tran_28_C"/>
    <property type="match status" value="1"/>
</dbReference>
<feature type="domain" description="Glycosyl transferase family 28 C-terminal" evidence="5">
    <location>
        <begin position="212"/>
        <end position="364"/>
    </location>
</feature>
<dbReference type="AlphaFoldDB" id="A0A0H5BNN4"/>
<organism evidence="8 9">
    <name type="scientific">Blastochloris viridis</name>
    <name type="common">Rhodopseudomonas viridis</name>
    <dbReference type="NCBI Taxonomy" id="1079"/>
    <lineage>
        <taxon>Bacteria</taxon>
        <taxon>Pseudomonadati</taxon>
        <taxon>Pseudomonadota</taxon>
        <taxon>Alphaproteobacteria</taxon>
        <taxon>Hyphomicrobiales</taxon>
        <taxon>Blastochloridaceae</taxon>
        <taxon>Blastochloris</taxon>
    </lineage>
</organism>
<reference evidence="7" key="1">
    <citation type="journal article" date="2015" name="Genome Announc.">
        <title>Complete Genome Sequence of the Bacteriochlorophyll b-Producing Photosynthetic Bacterium Blastochloris viridis.</title>
        <authorList>
            <person name="Tsukatani Y."/>
            <person name="Hirose Y."/>
            <person name="Harada J."/>
            <person name="Misawa N."/>
            <person name="Mori K."/>
            <person name="Inoue K."/>
            <person name="Tamiaki H."/>
        </authorList>
    </citation>
    <scope>NUCLEOTIDE SEQUENCE [LARGE SCALE GENOMIC DNA]</scope>
    <source>
        <strain evidence="7">DSM 133</strain>
    </source>
</reference>
<gene>
    <name evidence="8" type="primary">ugtP_1</name>
    <name evidence="7" type="ORF">BV133_370</name>
    <name evidence="8" type="ORF">BVIRIDIS_03940</name>
</gene>
<evidence type="ECO:0000256" key="4">
    <source>
        <dbReference type="ARBA" id="ARBA00022679"/>
    </source>
</evidence>
<comment type="similarity">
    <text evidence="2">Belongs to the glycosyltransferase 28 family.</text>
</comment>
<keyword evidence="9" id="KW-1185">Reference proteome</keyword>
<accession>A0A0H5BNN4</accession>
<dbReference type="InterPro" id="IPR050519">
    <property type="entry name" value="Glycosyltransf_28_UgtP"/>
</dbReference>
<dbReference type="GO" id="GO:0016758">
    <property type="term" value="F:hexosyltransferase activity"/>
    <property type="evidence" value="ECO:0007669"/>
    <property type="project" value="InterPro"/>
</dbReference>
<keyword evidence="4 8" id="KW-0808">Transferase</keyword>
<evidence type="ECO:0000313" key="9">
    <source>
        <dbReference type="Proteomes" id="UP000065734"/>
    </source>
</evidence>
<evidence type="ECO:0000259" key="5">
    <source>
        <dbReference type="Pfam" id="PF04101"/>
    </source>
</evidence>
<dbReference type="STRING" id="1079.BVIR_951"/>
<dbReference type="PANTHER" id="PTHR43025:SF3">
    <property type="entry name" value="MONOGALACTOSYLDIACYLGLYCEROL SYNTHASE 1, CHLOROPLASTIC"/>
    <property type="match status" value="1"/>
</dbReference>
<dbReference type="SUPFAM" id="SSF53756">
    <property type="entry name" value="UDP-Glycosyltransferase/glycogen phosphorylase"/>
    <property type="match status" value="1"/>
</dbReference>
<evidence type="ECO:0000256" key="1">
    <source>
        <dbReference type="ARBA" id="ARBA00004370"/>
    </source>
</evidence>
<evidence type="ECO:0000256" key="3">
    <source>
        <dbReference type="ARBA" id="ARBA00022676"/>
    </source>
</evidence>